<evidence type="ECO:0000256" key="6">
    <source>
        <dbReference type="ARBA" id="ARBA00023004"/>
    </source>
</evidence>
<dbReference type="Gene3D" id="3.20.20.70">
    <property type="entry name" value="Aldolase class I"/>
    <property type="match status" value="1"/>
</dbReference>
<keyword evidence="6 12" id="KW-0408">Iron</keyword>
<feature type="binding site" evidence="12">
    <location>
        <position position="197"/>
    </location>
    <ligand>
        <name>S-adenosyl-L-methionine</name>
        <dbReference type="ChEBI" id="CHEBI:59789"/>
    </ligand>
</feature>
<feature type="binding site" evidence="12">
    <location>
        <position position="31"/>
    </location>
    <ligand>
        <name>[4Fe-4S] cluster</name>
        <dbReference type="ChEBI" id="CHEBI:49883"/>
        <label>1</label>
        <note>4Fe-4S-S-AdoMet</note>
    </ligand>
</feature>
<dbReference type="InterPro" id="IPR010505">
    <property type="entry name" value="MoaA_twitch"/>
</dbReference>
<dbReference type="PROSITE" id="PS01305">
    <property type="entry name" value="MOAA_NIFB_PQQE"/>
    <property type="match status" value="1"/>
</dbReference>
<dbReference type="GO" id="GO:0005525">
    <property type="term" value="F:GTP binding"/>
    <property type="evidence" value="ECO:0007669"/>
    <property type="project" value="UniProtKB-UniRule"/>
</dbReference>
<dbReference type="SMART" id="SM00729">
    <property type="entry name" value="Elp3"/>
    <property type="match status" value="1"/>
</dbReference>
<gene>
    <name evidence="12" type="primary">moaA</name>
    <name evidence="15" type="ORF">BK775_09525</name>
</gene>
<evidence type="ECO:0000256" key="4">
    <source>
        <dbReference type="ARBA" id="ARBA00022723"/>
    </source>
</evidence>
<evidence type="ECO:0000256" key="2">
    <source>
        <dbReference type="ARBA" id="ARBA00022485"/>
    </source>
</evidence>
<dbReference type="PANTHER" id="PTHR22960">
    <property type="entry name" value="MOLYBDOPTERIN COFACTOR SYNTHESIS PROTEIN A"/>
    <property type="match status" value="1"/>
</dbReference>
<evidence type="ECO:0000256" key="1">
    <source>
        <dbReference type="ARBA" id="ARBA00012167"/>
    </source>
</evidence>
<keyword evidence="10 12" id="KW-0456">Lyase</keyword>
<dbReference type="CDD" id="cd21117">
    <property type="entry name" value="Twitch_MoaA"/>
    <property type="match status" value="1"/>
</dbReference>
<feature type="binding site" evidence="12">
    <location>
        <position position="30"/>
    </location>
    <ligand>
        <name>S-adenosyl-L-methionine</name>
        <dbReference type="ChEBI" id="CHEBI:59789"/>
    </ligand>
</feature>
<dbReference type="RefSeq" id="WP_021727837.1">
    <property type="nucleotide sequence ID" value="NZ_CP059975.1"/>
</dbReference>
<evidence type="ECO:0000256" key="13">
    <source>
        <dbReference type="SAM" id="MobiDB-lite"/>
    </source>
</evidence>
<accession>A0A9X6KSN1</accession>
<proteinExistence type="inferred from homology"/>
<dbReference type="Pfam" id="PF04055">
    <property type="entry name" value="Radical_SAM"/>
    <property type="match status" value="1"/>
</dbReference>
<feature type="binding site" evidence="12">
    <location>
        <position position="28"/>
    </location>
    <ligand>
        <name>[4Fe-4S] cluster</name>
        <dbReference type="ChEBI" id="CHEBI:49883"/>
        <label>1</label>
        <note>4Fe-4S-S-AdoMet</note>
    </ligand>
</feature>
<comment type="similarity">
    <text evidence="12">Belongs to the radical SAM superfamily. MoaA family.</text>
</comment>
<dbReference type="GO" id="GO:0006777">
    <property type="term" value="P:Mo-molybdopterin cofactor biosynthetic process"/>
    <property type="evidence" value="ECO:0007669"/>
    <property type="project" value="UniProtKB-UniRule"/>
</dbReference>
<feature type="binding site" evidence="12">
    <location>
        <position position="102"/>
    </location>
    <ligand>
        <name>GTP</name>
        <dbReference type="ChEBI" id="CHEBI:37565"/>
    </ligand>
</feature>
<sequence>MQEMVKDFFGRPLQDLRISVIDRCNFRCTYCMPAEIFGPEYAFLKDEFLLTFDEIERLAKLFVSIGVRKIRLTGGEPLLRKDLTKPIARLVKIDGLIDIGLTTNAIHLTKQAKALKEAGLHRVNVSLDAIDDDIFKNINGRNINTKPVIKGIIAAKEAGLEVKVNMVVKKGMNDHQVLPMAAYFKEQGITLRFIEFMDVGSTNGWNFDQVVTKRELIEMIHKVYPLEPAEAHYFGEVAKRYRYVGTNVEVGFITSVSESFCVSCTRARISADGKFYTCLFATEGLDVRELLRGNLSDEELLSVIQDVWMNRKDRYSDERTEESAKNRPKIEMSYIGG</sequence>
<keyword evidence="2 12" id="KW-0004">4Fe-4S</keyword>
<dbReference type="PROSITE" id="PS51918">
    <property type="entry name" value="RADICAL_SAM"/>
    <property type="match status" value="1"/>
</dbReference>
<feature type="binding site" evidence="12">
    <location>
        <position position="278"/>
    </location>
    <ligand>
        <name>[4Fe-4S] cluster</name>
        <dbReference type="ChEBI" id="CHEBI:49883"/>
        <label>2</label>
        <note>4Fe-4S-substrate</note>
    </ligand>
</feature>
<feature type="binding site" evidence="12">
    <location>
        <position position="126"/>
    </location>
    <ligand>
        <name>S-adenosyl-L-methionine</name>
        <dbReference type="ChEBI" id="CHEBI:59789"/>
    </ligand>
</feature>
<keyword evidence="3 12" id="KW-0949">S-adenosyl-L-methionine</keyword>
<dbReference type="SFLD" id="SFLDG01383">
    <property type="entry name" value="cyclic_pyranopterin_phosphate"/>
    <property type="match status" value="1"/>
</dbReference>
<evidence type="ECO:0000256" key="5">
    <source>
        <dbReference type="ARBA" id="ARBA00022741"/>
    </source>
</evidence>
<dbReference type="GO" id="GO:0051539">
    <property type="term" value="F:4 iron, 4 sulfur cluster binding"/>
    <property type="evidence" value="ECO:0007669"/>
    <property type="project" value="UniProtKB-UniRule"/>
</dbReference>
<dbReference type="NCBIfam" id="TIGR02666">
    <property type="entry name" value="moaA"/>
    <property type="match status" value="1"/>
</dbReference>
<dbReference type="InterPro" id="IPR006638">
    <property type="entry name" value="Elp3/MiaA/NifB-like_rSAM"/>
</dbReference>
<feature type="binding site" evidence="12">
    <location>
        <position position="71"/>
    </location>
    <ligand>
        <name>GTP</name>
        <dbReference type="ChEBI" id="CHEBI:37565"/>
    </ligand>
</feature>
<dbReference type="InterPro" id="IPR058240">
    <property type="entry name" value="rSAM_sf"/>
</dbReference>
<feature type="region of interest" description="Disordered" evidence="13">
    <location>
        <begin position="315"/>
        <end position="337"/>
    </location>
</feature>
<feature type="domain" description="Radical SAM core" evidence="14">
    <location>
        <begin position="8"/>
        <end position="227"/>
    </location>
</feature>
<keyword evidence="7 12" id="KW-0411">Iron-sulfur</keyword>
<dbReference type="GO" id="GO:0061799">
    <property type="term" value="F:cyclic pyranopterin monophosphate synthase activity"/>
    <property type="evidence" value="ECO:0007669"/>
    <property type="project" value="TreeGrafter"/>
</dbReference>
<evidence type="ECO:0000259" key="14">
    <source>
        <dbReference type="PROSITE" id="PS51918"/>
    </source>
</evidence>
<keyword evidence="4 12" id="KW-0479">Metal-binding</keyword>
<dbReference type="InterPro" id="IPR013785">
    <property type="entry name" value="Aldolase_TIM"/>
</dbReference>
<evidence type="ECO:0000313" key="15">
    <source>
        <dbReference type="EMBL" id="OUA29301.1"/>
    </source>
</evidence>
<feature type="binding site" evidence="12">
    <location>
        <position position="163"/>
    </location>
    <ligand>
        <name>GTP</name>
        <dbReference type="ChEBI" id="CHEBI:37565"/>
    </ligand>
</feature>
<dbReference type="InterPro" id="IPR040064">
    <property type="entry name" value="MoaA-like"/>
</dbReference>
<dbReference type="PANTHER" id="PTHR22960:SF0">
    <property type="entry name" value="MOLYBDENUM COFACTOR BIOSYNTHESIS PROTEIN 1"/>
    <property type="match status" value="1"/>
</dbReference>
<dbReference type="InterPro" id="IPR050105">
    <property type="entry name" value="MoCo_biosynth_MoaA/MoaC"/>
</dbReference>
<dbReference type="HAMAP" id="MF_01225_B">
    <property type="entry name" value="MoaA_B"/>
    <property type="match status" value="1"/>
</dbReference>
<feature type="binding site" evidence="12">
    <location>
        <begin position="266"/>
        <end position="268"/>
    </location>
    <ligand>
        <name>GTP</name>
        <dbReference type="ChEBI" id="CHEBI:37565"/>
    </ligand>
</feature>
<evidence type="ECO:0000313" key="16">
    <source>
        <dbReference type="Proteomes" id="UP000195077"/>
    </source>
</evidence>
<feature type="compositionally biased region" description="Basic and acidic residues" evidence="13">
    <location>
        <begin position="315"/>
        <end position="330"/>
    </location>
</feature>
<comment type="cofactor">
    <cofactor evidence="12">
        <name>[4Fe-4S] cluster</name>
        <dbReference type="ChEBI" id="CHEBI:49883"/>
    </cofactor>
    <text evidence="12">Binds 2 [4Fe-4S] clusters. Binds 1 [4Fe-4S] cluster coordinated with 3 cysteines and an exchangeable S-adenosyl-L-methionine and 1 [4Fe-4S] cluster coordinated with 3 cysteines and the GTP-derived substrate.</text>
</comment>
<dbReference type="CDD" id="cd01335">
    <property type="entry name" value="Radical_SAM"/>
    <property type="match status" value="1"/>
</dbReference>
<keyword evidence="8 12" id="KW-0342">GTP-binding</keyword>
<protein>
    <recommendedName>
        <fullName evidence="1 12">GTP 3',8-cyclase</fullName>
        <ecNumber evidence="1 12">4.1.99.22</ecNumber>
    </recommendedName>
    <alternativeName>
        <fullName evidence="12">Molybdenum cofactor biosynthesis protein A</fullName>
    </alternativeName>
</protein>
<organism evidence="15 16">
    <name type="scientific">Bacillus thuringiensis</name>
    <dbReference type="NCBI Taxonomy" id="1428"/>
    <lineage>
        <taxon>Bacteria</taxon>
        <taxon>Bacillati</taxon>
        <taxon>Bacillota</taxon>
        <taxon>Bacilli</taxon>
        <taxon>Bacillales</taxon>
        <taxon>Bacillaceae</taxon>
        <taxon>Bacillus</taxon>
        <taxon>Bacillus cereus group</taxon>
    </lineage>
</organism>
<feature type="binding site" evidence="12">
    <location>
        <position position="17"/>
    </location>
    <ligand>
        <name>GTP</name>
        <dbReference type="ChEBI" id="CHEBI:37565"/>
    </ligand>
</feature>
<feature type="binding site" evidence="12">
    <location>
        <position position="264"/>
    </location>
    <ligand>
        <name>[4Fe-4S] cluster</name>
        <dbReference type="ChEBI" id="CHEBI:49883"/>
        <label>2</label>
        <note>4Fe-4S-substrate</note>
    </ligand>
</feature>
<feature type="binding site" evidence="12">
    <location>
        <position position="261"/>
    </location>
    <ligand>
        <name>[4Fe-4S] cluster</name>
        <dbReference type="ChEBI" id="CHEBI:49883"/>
        <label>2</label>
        <note>4Fe-4S-substrate</note>
    </ligand>
</feature>
<comment type="caution">
    <text evidence="15">The sequence shown here is derived from an EMBL/GenBank/DDBJ whole genome shotgun (WGS) entry which is preliminary data.</text>
</comment>
<keyword evidence="9 12" id="KW-0501">Molybdenum cofactor biosynthesis</keyword>
<dbReference type="InterPro" id="IPR000385">
    <property type="entry name" value="MoaA_NifB_PqqE_Fe-S-bd_CS"/>
</dbReference>
<name>A0A9X6KSN1_BACTU</name>
<dbReference type="Proteomes" id="UP000195077">
    <property type="component" value="Unassembled WGS sequence"/>
</dbReference>
<evidence type="ECO:0000256" key="12">
    <source>
        <dbReference type="HAMAP-Rule" id="MF_01225"/>
    </source>
</evidence>
<keyword evidence="5 12" id="KW-0547">Nucleotide-binding</keyword>
<evidence type="ECO:0000256" key="3">
    <source>
        <dbReference type="ARBA" id="ARBA00022691"/>
    </source>
</evidence>
<dbReference type="EC" id="4.1.99.22" evidence="1 12"/>
<dbReference type="InterPro" id="IPR007197">
    <property type="entry name" value="rSAM"/>
</dbReference>
<dbReference type="SFLD" id="SFLDG01386">
    <property type="entry name" value="main_SPASM_domain-containing"/>
    <property type="match status" value="1"/>
</dbReference>
<dbReference type="GO" id="GO:0046872">
    <property type="term" value="F:metal ion binding"/>
    <property type="evidence" value="ECO:0007669"/>
    <property type="project" value="UniProtKB-KW"/>
</dbReference>
<dbReference type="SFLD" id="SFLDG01067">
    <property type="entry name" value="SPASM/twitch_domain_containing"/>
    <property type="match status" value="1"/>
</dbReference>
<dbReference type="SUPFAM" id="SSF102114">
    <property type="entry name" value="Radical SAM enzymes"/>
    <property type="match status" value="1"/>
</dbReference>
<dbReference type="Pfam" id="PF06463">
    <property type="entry name" value="Mob_synth_C"/>
    <property type="match status" value="1"/>
</dbReference>
<evidence type="ECO:0000256" key="9">
    <source>
        <dbReference type="ARBA" id="ARBA00023150"/>
    </source>
</evidence>
<feature type="binding site" evidence="12">
    <location>
        <position position="24"/>
    </location>
    <ligand>
        <name>[4Fe-4S] cluster</name>
        <dbReference type="ChEBI" id="CHEBI:49883"/>
        <label>1</label>
        <note>4Fe-4S-S-AdoMet</note>
    </ligand>
</feature>
<comment type="subunit">
    <text evidence="12">Monomer and homodimer.</text>
</comment>
<evidence type="ECO:0000256" key="7">
    <source>
        <dbReference type="ARBA" id="ARBA00023014"/>
    </source>
</evidence>
<dbReference type="InterPro" id="IPR013483">
    <property type="entry name" value="MoaA"/>
</dbReference>
<dbReference type="AlphaFoldDB" id="A0A9X6KSN1"/>
<dbReference type="GO" id="GO:0061798">
    <property type="term" value="F:GTP 3',8'-cyclase activity"/>
    <property type="evidence" value="ECO:0007669"/>
    <property type="project" value="UniProtKB-UniRule"/>
</dbReference>
<dbReference type="SFLD" id="SFLDS00029">
    <property type="entry name" value="Radical_SAM"/>
    <property type="match status" value="1"/>
</dbReference>
<feature type="binding site" evidence="12">
    <location>
        <position position="75"/>
    </location>
    <ligand>
        <name>S-adenosyl-L-methionine</name>
        <dbReference type="ChEBI" id="CHEBI:59789"/>
    </ligand>
</feature>
<dbReference type="GO" id="GO:1904047">
    <property type="term" value="F:S-adenosyl-L-methionine binding"/>
    <property type="evidence" value="ECO:0007669"/>
    <property type="project" value="UniProtKB-UniRule"/>
</dbReference>
<reference evidence="15 16" key="1">
    <citation type="submission" date="2016-10" db="EMBL/GenBank/DDBJ databases">
        <title>Comparative genomics of Bacillus thuringiensis reveals a path to pathogens against multiple invertebrate hosts.</title>
        <authorList>
            <person name="Zheng J."/>
            <person name="Gao Q."/>
            <person name="Liu H."/>
            <person name="Peng D."/>
            <person name="Ruan L."/>
            <person name="Sun M."/>
        </authorList>
    </citation>
    <scope>NUCLEOTIDE SEQUENCE [LARGE SCALE GENOMIC DNA]</scope>
    <source>
        <strain evidence="15">I13</strain>
    </source>
</reference>
<dbReference type="EMBL" id="NFEN01000045">
    <property type="protein sequence ID" value="OUA29301.1"/>
    <property type="molecule type" value="Genomic_DNA"/>
</dbReference>
<evidence type="ECO:0000256" key="10">
    <source>
        <dbReference type="ARBA" id="ARBA00023239"/>
    </source>
</evidence>
<evidence type="ECO:0000256" key="11">
    <source>
        <dbReference type="ARBA" id="ARBA00048697"/>
    </source>
</evidence>
<evidence type="ECO:0000256" key="8">
    <source>
        <dbReference type="ARBA" id="ARBA00023134"/>
    </source>
</evidence>
<comment type="function">
    <text evidence="12">Catalyzes the cyclization of GTP to (8S)-3',8-cyclo-7,8-dihydroguanosine 5'-triphosphate.</text>
</comment>
<comment type="catalytic activity">
    <reaction evidence="11 12">
        <text>GTP + AH2 + S-adenosyl-L-methionine = (8S)-3',8-cyclo-7,8-dihydroguanosine 5'-triphosphate + 5'-deoxyadenosine + L-methionine + A + H(+)</text>
        <dbReference type="Rhea" id="RHEA:49576"/>
        <dbReference type="ChEBI" id="CHEBI:13193"/>
        <dbReference type="ChEBI" id="CHEBI:15378"/>
        <dbReference type="ChEBI" id="CHEBI:17319"/>
        <dbReference type="ChEBI" id="CHEBI:17499"/>
        <dbReference type="ChEBI" id="CHEBI:37565"/>
        <dbReference type="ChEBI" id="CHEBI:57844"/>
        <dbReference type="ChEBI" id="CHEBI:59789"/>
        <dbReference type="ChEBI" id="CHEBI:131766"/>
        <dbReference type="EC" id="4.1.99.22"/>
    </reaction>
</comment>
<comment type="pathway">
    <text evidence="12">Cofactor biosynthesis; molybdopterin biosynthesis.</text>
</comment>